<comment type="similarity">
    <text evidence="1">Belongs to the HicA mRNA interferase family.</text>
</comment>
<comment type="caution">
    <text evidence="8">The sequence shown here is derived from an EMBL/GenBank/DDBJ whole genome shotgun (WGS) entry which is preliminary data.</text>
</comment>
<dbReference type="Pfam" id="PF07927">
    <property type="entry name" value="HicA_toxin"/>
    <property type="match status" value="1"/>
</dbReference>
<evidence type="ECO:0000256" key="3">
    <source>
        <dbReference type="ARBA" id="ARBA00022722"/>
    </source>
</evidence>
<evidence type="ECO:0000313" key="9">
    <source>
        <dbReference type="Proteomes" id="UP001199525"/>
    </source>
</evidence>
<dbReference type="SUPFAM" id="SSF54786">
    <property type="entry name" value="YcfA/nrd intein domain"/>
    <property type="match status" value="1"/>
</dbReference>
<evidence type="ECO:0000256" key="5">
    <source>
        <dbReference type="ARBA" id="ARBA00022801"/>
    </source>
</evidence>
<keyword evidence="6" id="KW-0694">RNA-binding</keyword>
<dbReference type="EMBL" id="JAIVFQ010000052">
    <property type="protein sequence ID" value="MCC5602510.1"/>
    <property type="molecule type" value="Genomic_DNA"/>
</dbReference>
<keyword evidence="4" id="KW-0255">Endonuclease</keyword>
<reference evidence="8 9" key="1">
    <citation type="journal article" date="2021" name="Microorganisms">
        <title>Genome Evolution of Filamentous Cyanobacterium Nostoc Species: From Facultative Symbiosis to Free Living.</title>
        <authorList>
            <person name="Huo D."/>
            <person name="Li H."/>
            <person name="Cai F."/>
            <person name="Guo X."/>
            <person name="Qiao Z."/>
            <person name="Wang W."/>
            <person name="Yu G."/>
            <person name="Li R."/>
        </authorList>
    </citation>
    <scope>NUCLEOTIDE SEQUENCE [LARGE SCALE GENOMIC DNA]</scope>
    <source>
        <strain evidence="8 9">CHAB 5714</strain>
    </source>
</reference>
<dbReference type="InterPro" id="IPR038570">
    <property type="entry name" value="HicA_sf"/>
</dbReference>
<dbReference type="RefSeq" id="WP_229488068.1">
    <property type="nucleotide sequence ID" value="NZ_JAIVFQ010000052.1"/>
</dbReference>
<name>A0ABS8IE55_9NOSO</name>
<proteinExistence type="inferred from homology"/>
<keyword evidence="5" id="KW-0378">Hydrolase</keyword>
<gene>
    <name evidence="8" type="ORF">LC586_25795</name>
</gene>
<keyword evidence="3" id="KW-0540">Nuclease</keyword>
<evidence type="ECO:0000256" key="2">
    <source>
        <dbReference type="ARBA" id="ARBA00022649"/>
    </source>
</evidence>
<evidence type="ECO:0000256" key="6">
    <source>
        <dbReference type="ARBA" id="ARBA00022884"/>
    </source>
</evidence>
<sequence>MKRRDLIKRLEEMGCVFIRHGGKHDWYQNPRTKVSQPVPRHREIKEQLAKHIIKMLGDEG</sequence>
<dbReference type="Proteomes" id="UP001199525">
    <property type="component" value="Unassembled WGS sequence"/>
</dbReference>
<evidence type="ECO:0000256" key="7">
    <source>
        <dbReference type="ARBA" id="ARBA00023016"/>
    </source>
</evidence>
<keyword evidence="2" id="KW-1277">Toxin-antitoxin system</keyword>
<protein>
    <submittedName>
        <fullName evidence="8">Type II toxin-antitoxin system HicA family toxin</fullName>
    </submittedName>
</protein>
<dbReference type="InterPro" id="IPR012933">
    <property type="entry name" value="HicA_mRNA_interferase"/>
</dbReference>
<evidence type="ECO:0000256" key="4">
    <source>
        <dbReference type="ARBA" id="ARBA00022759"/>
    </source>
</evidence>
<keyword evidence="9" id="KW-1185">Reference proteome</keyword>
<organism evidence="8 9">
    <name type="scientific">Nostoc favosum CHAB5714</name>
    <dbReference type="NCBI Taxonomy" id="2780399"/>
    <lineage>
        <taxon>Bacteria</taxon>
        <taxon>Bacillati</taxon>
        <taxon>Cyanobacteriota</taxon>
        <taxon>Cyanophyceae</taxon>
        <taxon>Nostocales</taxon>
        <taxon>Nostocaceae</taxon>
        <taxon>Nostoc</taxon>
        <taxon>Nostoc favosum</taxon>
    </lineage>
</organism>
<dbReference type="Gene3D" id="3.30.920.30">
    <property type="entry name" value="Hypothetical protein"/>
    <property type="match status" value="1"/>
</dbReference>
<evidence type="ECO:0000256" key="1">
    <source>
        <dbReference type="ARBA" id="ARBA00006620"/>
    </source>
</evidence>
<keyword evidence="7" id="KW-0346">Stress response</keyword>
<accession>A0ABS8IE55</accession>
<evidence type="ECO:0000313" key="8">
    <source>
        <dbReference type="EMBL" id="MCC5602510.1"/>
    </source>
</evidence>